<feature type="domain" description="Cation efflux protein cytoplasmic" evidence="9">
    <location>
        <begin position="229"/>
        <end position="303"/>
    </location>
</feature>
<dbReference type="SUPFAM" id="SSF161111">
    <property type="entry name" value="Cation efflux protein transmembrane domain-like"/>
    <property type="match status" value="1"/>
</dbReference>
<keyword evidence="4 7" id="KW-0812">Transmembrane</keyword>
<dbReference type="Pfam" id="PF16916">
    <property type="entry name" value="ZT_dimer"/>
    <property type="match status" value="1"/>
</dbReference>
<evidence type="ECO:0000256" key="1">
    <source>
        <dbReference type="ARBA" id="ARBA00004141"/>
    </source>
</evidence>
<dbReference type="InterPro" id="IPR036837">
    <property type="entry name" value="Cation_efflux_CTD_sf"/>
</dbReference>
<dbReference type="PANTHER" id="PTHR43840:SF50">
    <property type="entry name" value="MANGANESE EFFLUX SYSTEM PROTEIN MNES"/>
    <property type="match status" value="1"/>
</dbReference>
<dbReference type="FunFam" id="1.20.1510.10:FF:000006">
    <property type="entry name" value="Divalent cation efflux transporter"/>
    <property type="match status" value="1"/>
</dbReference>
<evidence type="ECO:0000256" key="2">
    <source>
        <dbReference type="ARBA" id="ARBA00008114"/>
    </source>
</evidence>
<keyword evidence="11" id="KW-1185">Reference proteome</keyword>
<dbReference type="Pfam" id="PF01545">
    <property type="entry name" value="Cation_efflux"/>
    <property type="match status" value="1"/>
</dbReference>
<name>A0A401LAB4_9FIRM</name>
<dbReference type="InterPro" id="IPR058533">
    <property type="entry name" value="Cation_efflux_TM"/>
</dbReference>
<gene>
    <name evidence="10" type="ORF">KGMB03357_01880</name>
</gene>
<dbReference type="AlphaFoldDB" id="A0A401LAB4"/>
<feature type="transmembrane region" description="Helical" evidence="7">
    <location>
        <begin position="198"/>
        <end position="215"/>
    </location>
</feature>
<feature type="domain" description="Cation efflux protein transmembrane" evidence="8">
    <location>
        <begin position="32"/>
        <end position="223"/>
    </location>
</feature>
<proteinExistence type="inferred from homology"/>
<organism evidence="10 11">
    <name type="scientific">Anaerotignum faecicola</name>
    <dbReference type="NCBI Taxonomy" id="2358141"/>
    <lineage>
        <taxon>Bacteria</taxon>
        <taxon>Bacillati</taxon>
        <taxon>Bacillota</taxon>
        <taxon>Clostridia</taxon>
        <taxon>Lachnospirales</taxon>
        <taxon>Anaerotignaceae</taxon>
        <taxon>Anaerotignum</taxon>
    </lineage>
</organism>
<dbReference type="GO" id="GO:0016020">
    <property type="term" value="C:membrane"/>
    <property type="evidence" value="ECO:0007669"/>
    <property type="project" value="UniProtKB-SubCell"/>
</dbReference>
<protein>
    <submittedName>
        <fullName evidence="10">Cation diffusion facilitator transporter</fullName>
    </submittedName>
</protein>
<dbReference type="InterPro" id="IPR027470">
    <property type="entry name" value="Cation_efflux_CTD"/>
</dbReference>
<evidence type="ECO:0000256" key="7">
    <source>
        <dbReference type="SAM" id="Phobius"/>
    </source>
</evidence>
<feature type="transmembrane region" description="Helical" evidence="7">
    <location>
        <begin position="97"/>
        <end position="115"/>
    </location>
</feature>
<keyword evidence="6 7" id="KW-0472">Membrane</keyword>
<evidence type="ECO:0000256" key="3">
    <source>
        <dbReference type="ARBA" id="ARBA00022448"/>
    </source>
</evidence>
<comment type="similarity">
    <text evidence="2">Belongs to the cation diffusion facilitator (CDF) transporter (TC 2.A.4) family.</text>
</comment>
<dbReference type="InterPro" id="IPR002524">
    <property type="entry name" value="Cation_efflux"/>
</dbReference>
<keyword evidence="3" id="KW-0813">Transport</keyword>
<dbReference type="GO" id="GO:0008324">
    <property type="term" value="F:monoatomic cation transmembrane transporter activity"/>
    <property type="evidence" value="ECO:0007669"/>
    <property type="project" value="InterPro"/>
</dbReference>
<dbReference type="EMBL" id="BHVZ01000001">
    <property type="protein sequence ID" value="GCB28527.1"/>
    <property type="molecule type" value="Genomic_DNA"/>
</dbReference>
<dbReference type="SUPFAM" id="SSF160240">
    <property type="entry name" value="Cation efflux protein cytoplasmic domain-like"/>
    <property type="match status" value="1"/>
</dbReference>
<evidence type="ECO:0000256" key="6">
    <source>
        <dbReference type="ARBA" id="ARBA00023136"/>
    </source>
</evidence>
<dbReference type="PANTHER" id="PTHR43840">
    <property type="entry name" value="MITOCHONDRIAL METAL TRANSPORTER 1-RELATED"/>
    <property type="match status" value="1"/>
</dbReference>
<sequence>MTGLLLRLFVKNYTDVENTQVRTDVGKLAGVVGIFCNGLLFFGKLVAGLLSGSVAIVADAVNNLSDASSSVVTLLGFRLAQQPADADHPYGHARYEYLSGLMVAVLILVIGVELVKSSVEKIIHPEAVDFSALTVVILVGSILVKLWMSFFFGSLGKRIHSLTLEATAVDSRNDVITTAAVLLGCFVGFLFRIKIDGYIGLLVAVFILHSGVNIVKETISPLLGEQAQPDLIEKIKELVTAPDEILGVHDLLIHDYGPGKCFASIHAEVNADLYSLEGHDIIDELESRALRELNVHLVIHYDPILVNDAEWNEMRQVTQEIIHEIDPAVTMHCFRIVGGKEQKNLVFDLMVPYEAKRPNEELKQEIDRKLQERNIKYGTVIRFDGKE</sequence>
<evidence type="ECO:0000259" key="8">
    <source>
        <dbReference type="Pfam" id="PF01545"/>
    </source>
</evidence>
<feature type="transmembrane region" description="Helical" evidence="7">
    <location>
        <begin position="127"/>
        <end position="155"/>
    </location>
</feature>
<dbReference type="NCBIfam" id="TIGR01297">
    <property type="entry name" value="CDF"/>
    <property type="match status" value="1"/>
</dbReference>
<evidence type="ECO:0000259" key="9">
    <source>
        <dbReference type="Pfam" id="PF16916"/>
    </source>
</evidence>
<keyword evidence="5 7" id="KW-1133">Transmembrane helix</keyword>
<evidence type="ECO:0000256" key="5">
    <source>
        <dbReference type="ARBA" id="ARBA00022989"/>
    </source>
</evidence>
<dbReference type="Gene3D" id="3.30.70.1350">
    <property type="entry name" value="Cation efflux protein, cytoplasmic domain"/>
    <property type="match status" value="1"/>
</dbReference>
<comment type="subcellular location">
    <subcellularLocation>
        <location evidence="1">Membrane</location>
        <topology evidence="1">Multi-pass membrane protein</topology>
    </subcellularLocation>
</comment>
<dbReference type="InterPro" id="IPR050291">
    <property type="entry name" value="CDF_Transporter"/>
</dbReference>
<feature type="transmembrane region" description="Helical" evidence="7">
    <location>
        <begin position="175"/>
        <end position="191"/>
    </location>
</feature>
<comment type="caution">
    <text evidence="10">The sequence shown here is derived from an EMBL/GenBank/DDBJ whole genome shotgun (WGS) entry which is preliminary data.</text>
</comment>
<evidence type="ECO:0000313" key="11">
    <source>
        <dbReference type="Proteomes" id="UP000287361"/>
    </source>
</evidence>
<evidence type="ECO:0000256" key="4">
    <source>
        <dbReference type="ARBA" id="ARBA00022692"/>
    </source>
</evidence>
<dbReference type="Proteomes" id="UP000287361">
    <property type="component" value="Unassembled WGS sequence"/>
</dbReference>
<evidence type="ECO:0000313" key="10">
    <source>
        <dbReference type="EMBL" id="GCB28527.1"/>
    </source>
</evidence>
<dbReference type="InterPro" id="IPR027469">
    <property type="entry name" value="Cation_efflux_TMD_sf"/>
</dbReference>
<feature type="transmembrane region" description="Helical" evidence="7">
    <location>
        <begin position="28"/>
        <end position="58"/>
    </location>
</feature>
<dbReference type="OrthoDB" id="9806522at2"/>
<dbReference type="Gene3D" id="1.20.1510.10">
    <property type="entry name" value="Cation efflux protein transmembrane domain"/>
    <property type="match status" value="1"/>
</dbReference>
<reference evidence="10 11" key="1">
    <citation type="submission" date="2018-10" db="EMBL/GenBank/DDBJ databases">
        <title>Draft Genome Sequence of Anaerotignum sp. KCTC 15736.</title>
        <authorList>
            <person name="Choi S.H."/>
            <person name="Kim J.S."/>
            <person name="Kang S.W."/>
            <person name="Lee J.S."/>
            <person name="Park S.H."/>
        </authorList>
    </citation>
    <scope>NUCLEOTIDE SEQUENCE [LARGE SCALE GENOMIC DNA]</scope>
    <source>
        <strain evidence="10 11">KCTC 15736</strain>
    </source>
</reference>
<accession>A0A401LAB4</accession>